<reference evidence="2 3" key="1">
    <citation type="submission" date="2021-07" db="EMBL/GenBank/DDBJ databases">
        <authorList>
            <person name="Palmer J.M."/>
        </authorList>
    </citation>
    <scope>NUCLEOTIDE SEQUENCE [LARGE SCALE GENOMIC DNA]</scope>
    <source>
        <strain evidence="2 3">AT_MEX2019</strain>
        <tissue evidence="2">Muscle</tissue>
    </source>
</reference>
<protein>
    <submittedName>
        <fullName evidence="2">Uncharacterized protein</fullName>
    </submittedName>
</protein>
<gene>
    <name evidence="2" type="ORF">ATANTOWER_004654</name>
</gene>
<feature type="compositionally biased region" description="Basic and acidic residues" evidence="1">
    <location>
        <begin position="100"/>
        <end position="128"/>
    </location>
</feature>
<feature type="compositionally biased region" description="Basic and acidic residues" evidence="1">
    <location>
        <begin position="137"/>
        <end position="152"/>
    </location>
</feature>
<accession>A0ABU7AWM1</accession>
<dbReference type="Proteomes" id="UP001345963">
    <property type="component" value="Unassembled WGS sequence"/>
</dbReference>
<comment type="caution">
    <text evidence="2">The sequence shown here is derived from an EMBL/GenBank/DDBJ whole genome shotgun (WGS) entry which is preliminary data.</text>
</comment>
<feature type="region of interest" description="Disordered" evidence="1">
    <location>
        <begin position="100"/>
        <end position="152"/>
    </location>
</feature>
<evidence type="ECO:0000256" key="1">
    <source>
        <dbReference type="SAM" id="MobiDB-lite"/>
    </source>
</evidence>
<evidence type="ECO:0000313" key="2">
    <source>
        <dbReference type="EMBL" id="MED6242434.1"/>
    </source>
</evidence>
<dbReference type="EMBL" id="JAHUTI010031009">
    <property type="protein sequence ID" value="MED6242434.1"/>
    <property type="molecule type" value="Genomic_DNA"/>
</dbReference>
<evidence type="ECO:0000313" key="3">
    <source>
        <dbReference type="Proteomes" id="UP001345963"/>
    </source>
</evidence>
<proteinExistence type="predicted"/>
<name>A0ABU7AWM1_9TELE</name>
<keyword evidence="3" id="KW-1185">Reference proteome</keyword>
<sequence length="195" mass="22700">MLLNSHLNASEQTHAKQSHKSYRAQIYAVQLAELPLIPVCISGRGWIPLEQSAHFMWLWRDRAQAANLLEACWFRCWQEQKQKEFTVKLNVQKVYFRENPKKEKRSKDPEDGCERSERGERKEGKKDPPGAVTEGESEGKEGAKERGVMRKLREGRVSISSVRLFRPAQLQKQLLAQAERRENNFTLRPCNYHPV</sequence>
<organism evidence="2 3">
    <name type="scientific">Ataeniobius toweri</name>
    <dbReference type="NCBI Taxonomy" id="208326"/>
    <lineage>
        <taxon>Eukaryota</taxon>
        <taxon>Metazoa</taxon>
        <taxon>Chordata</taxon>
        <taxon>Craniata</taxon>
        <taxon>Vertebrata</taxon>
        <taxon>Euteleostomi</taxon>
        <taxon>Actinopterygii</taxon>
        <taxon>Neopterygii</taxon>
        <taxon>Teleostei</taxon>
        <taxon>Neoteleostei</taxon>
        <taxon>Acanthomorphata</taxon>
        <taxon>Ovalentaria</taxon>
        <taxon>Atherinomorphae</taxon>
        <taxon>Cyprinodontiformes</taxon>
        <taxon>Goodeidae</taxon>
        <taxon>Ataeniobius</taxon>
    </lineage>
</organism>